<dbReference type="Proteomes" id="UP000183812">
    <property type="component" value="Unassembled WGS sequence"/>
</dbReference>
<dbReference type="GO" id="GO:0016887">
    <property type="term" value="F:ATP hydrolysis activity"/>
    <property type="evidence" value="ECO:0007669"/>
    <property type="project" value="InterPro"/>
</dbReference>
<dbReference type="InterPro" id="IPR003439">
    <property type="entry name" value="ABC_transporter-like_ATP-bd"/>
</dbReference>
<dbReference type="PROSITE" id="PS50893">
    <property type="entry name" value="ABC_TRANSPORTER_2"/>
    <property type="match status" value="1"/>
</dbReference>
<protein>
    <submittedName>
        <fullName evidence="6">Putative hydroxymethylpyrimidine transport system ATP-binding protein</fullName>
    </submittedName>
</protein>
<evidence type="ECO:0000313" key="6">
    <source>
        <dbReference type="EMBL" id="SDF41226.1"/>
    </source>
</evidence>
<dbReference type="PROSITE" id="PS00211">
    <property type="entry name" value="ABC_TRANSPORTER_1"/>
    <property type="match status" value="1"/>
</dbReference>
<dbReference type="GO" id="GO:0005524">
    <property type="term" value="F:ATP binding"/>
    <property type="evidence" value="ECO:0007669"/>
    <property type="project" value="UniProtKB-KW"/>
</dbReference>
<evidence type="ECO:0000256" key="4">
    <source>
        <dbReference type="ARBA" id="ARBA00022840"/>
    </source>
</evidence>
<accession>A0A1G7KVW5</accession>
<dbReference type="InterPro" id="IPR050166">
    <property type="entry name" value="ABC_transporter_ATP-bind"/>
</dbReference>
<dbReference type="PANTHER" id="PTHR42788:SF19">
    <property type="entry name" value="ALIPHATIC SULFONATES IMPORT ATP-BINDING PROTEIN SSUB 2"/>
    <property type="match status" value="1"/>
</dbReference>
<evidence type="ECO:0000256" key="3">
    <source>
        <dbReference type="ARBA" id="ARBA00022741"/>
    </source>
</evidence>
<organism evidence="6 7">
    <name type="scientific">Rhodobacter capsulatus</name>
    <name type="common">Rhodopseudomonas capsulata</name>
    <dbReference type="NCBI Taxonomy" id="1061"/>
    <lineage>
        <taxon>Bacteria</taxon>
        <taxon>Pseudomonadati</taxon>
        <taxon>Pseudomonadota</taxon>
        <taxon>Alphaproteobacteria</taxon>
        <taxon>Rhodobacterales</taxon>
        <taxon>Rhodobacter group</taxon>
        <taxon>Rhodobacter</taxon>
    </lineage>
</organism>
<evidence type="ECO:0000259" key="5">
    <source>
        <dbReference type="PROSITE" id="PS50893"/>
    </source>
</evidence>
<evidence type="ECO:0000313" key="7">
    <source>
        <dbReference type="Proteomes" id="UP000183812"/>
    </source>
</evidence>
<dbReference type="Gene3D" id="3.40.50.300">
    <property type="entry name" value="P-loop containing nucleotide triphosphate hydrolases"/>
    <property type="match status" value="1"/>
</dbReference>
<reference evidence="6 7" key="1">
    <citation type="submission" date="2016-10" db="EMBL/GenBank/DDBJ databases">
        <authorList>
            <person name="de Groot N.N."/>
        </authorList>
    </citation>
    <scope>NUCLEOTIDE SEQUENCE [LARGE SCALE GENOMIC DNA]</scope>
    <source>
        <strain evidence="7">DSM 938 / 37b4</strain>
    </source>
</reference>
<dbReference type="PANTHER" id="PTHR42788">
    <property type="entry name" value="TAURINE IMPORT ATP-BINDING PROTEIN-RELATED"/>
    <property type="match status" value="1"/>
</dbReference>
<dbReference type="SUPFAM" id="SSF52540">
    <property type="entry name" value="P-loop containing nucleoside triphosphate hydrolases"/>
    <property type="match status" value="1"/>
</dbReference>
<dbReference type="RefSeq" id="WP_074554240.1">
    <property type="nucleotide sequence ID" value="NZ_CP119563.1"/>
</dbReference>
<proteinExistence type="inferred from homology"/>
<keyword evidence="2" id="KW-0813">Transport</keyword>
<keyword evidence="3" id="KW-0547">Nucleotide-binding</keyword>
<comment type="similarity">
    <text evidence="1">Belongs to the ABC transporter superfamily.</text>
</comment>
<feature type="domain" description="ABC transporter" evidence="5">
    <location>
        <begin position="1"/>
        <end position="218"/>
    </location>
</feature>
<dbReference type="SMART" id="SM00382">
    <property type="entry name" value="AAA"/>
    <property type="match status" value="1"/>
</dbReference>
<dbReference type="InterPro" id="IPR003593">
    <property type="entry name" value="AAA+_ATPase"/>
</dbReference>
<dbReference type="Pfam" id="PF00005">
    <property type="entry name" value="ABC_tran"/>
    <property type="match status" value="1"/>
</dbReference>
<sequence>MTVAIAGQVWLGDRPLLRQLDLQLRPGWTCLLGASGAGKSTLLRLLAGLPVAARLQGTRQAPDRIGWMAQADLLQPRLSVLGNLRLMARLRGEPLPRARAEALLEAVGLAGRGTDRPDRLSGGERQRLALARVLADDAALVALDEPFSALDAPTRAAMQDLAAECLAGKTVVMVTHDPTEALRLGDRVLLLQDSMLHEIPPLPGPRPVPLSDPGLAQAAAALLARMRRP</sequence>
<evidence type="ECO:0000256" key="2">
    <source>
        <dbReference type="ARBA" id="ARBA00022448"/>
    </source>
</evidence>
<name>A0A1G7KVW5_RHOCA</name>
<keyword evidence="4 6" id="KW-0067">ATP-binding</keyword>
<dbReference type="InterPro" id="IPR017871">
    <property type="entry name" value="ABC_transporter-like_CS"/>
</dbReference>
<dbReference type="InterPro" id="IPR027417">
    <property type="entry name" value="P-loop_NTPase"/>
</dbReference>
<gene>
    <name evidence="6" type="ORF">SAMN04244550_02221</name>
</gene>
<dbReference type="OrthoDB" id="9802264at2"/>
<evidence type="ECO:0000256" key="1">
    <source>
        <dbReference type="ARBA" id="ARBA00005417"/>
    </source>
</evidence>
<dbReference type="AlphaFoldDB" id="A0A1G7KVW5"/>
<dbReference type="EMBL" id="FNAY01000010">
    <property type="protein sequence ID" value="SDF41226.1"/>
    <property type="molecule type" value="Genomic_DNA"/>
</dbReference>